<dbReference type="GO" id="GO:0008270">
    <property type="term" value="F:zinc ion binding"/>
    <property type="evidence" value="ECO:0007669"/>
    <property type="project" value="UniProtKB-KW"/>
</dbReference>
<keyword evidence="4" id="KW-0479">Metal-binding</keyword>
<feature type="non-terminal residue" evidence="14">
    <location>
        <position position="1"/>
    </location>
</feature>
<dbReference type="AlphaFoldDB" id="A0A7K9RT53"/>
<feature type="domain" description="C2H2-type" evidence="13">
    <location>
        <begin position="37"/>
        <end position="61"/>
    </location>
</feature>
<dbReference type="SUPFAM" id="SSF57667">
    <property type="entry name" value="beta-beta-alpha zinc fingers"/>
    <property type="match status" value="1"/>
</dbReference>
<evidence type="ECO:0000256" key="5">
    <source>
        <dbReference type="ARBA" id="ARBA00022737"/>
    </source>
</evidence>
<evidence type="ECO:0000256" key="8">
    <source>
        <dbReference type="ARBA" id="ARBA00023015"/>
    </source>
</evidence>
<evidence type="ECO:0000256" key="4">
    <source>
        <dbReference type="ARBA" id="ARBA00022723"/>
    </source>
</evidence>
<keyword evidence="9" id="KW-0238">DNA-binding</keyword>
<dbReference type="InterPro" id="IPR036236">
    <property type="entry name" value="Znf_C2H2_sf"/>
</dbReference>
<evidence type="ECO:0000256" key="1">
    <source>
        <dbReference type="ARBA" id="ARBA00003767"/>
    </source>
</evidence>
<evidence type="ECO:0000256" key="10">
    <source>
        <dbReference type="ARBA" id="ARBA00023163"/>
    </source>
</evidence>
<evidence type="ECO:0000256" key="7">
    <source>
        <dbReference type="ARBA" id="ARBA00022833"/>
    </source>
</evidence>
<reference evidence="14 15" key="1">
    <citation type="submission" date="2019-09" db="EMBL/GenBank/DDBJ databases">
        <title>Bird 10,000 Genomes (B10K) Project - Family phase.</title>
        <authorList>
            <person name="Zhang G."/>
        </authorList>
    </citation>
    <scope>NUCLEOTIDE SEQUENCE [LARGE SCALE GENOMIC DNA]</scope>
    <source>
        <strain evidence="14">B10K-DU-001-27</strain>
        <tissue evidence="14">Muscle</tissue>
    </source>
</reference>
<keyword evidence="5" id="KW-0677">Repeat</keyword>
<keyword evidence="11" id="KW-0539">Nucleus</keyword>
<dbReference type="Proteomes" id="UP000572325">
    <property type="component" value="Unassembled WGS sequence"/>
</dbReference>
<evidence type="ECO:0000256" key="9">
    <source>
        <dbReference type="ARBA" id="ARBA00023125"/>
    </source>
</evidence>
<proteinExistence type="inferred from homology"/>
<dbReference type="Gene3D" id="3.30.160.60">
    <property type="entry name" value="Classic Zinc Finger"/>
    <property type="match status" value="1"/>
</dbReference>
<dbReference type="PROSITE" id="PS00028">
    <property type="entry name" value="ZINC_FINGER_C2H2_1"/>
    <property type="match status" value="1"/>
</dbReference>
<protein>
    <submittedName>
        <fullName evidence="14">ZN790 protein</fullName>
    </submittedName>
</protein>
<organism evidence="14 15">
    <name type="scientific">Sterrhoptilus dennistouni</name>
    <dbReference type="NCBI Taxonomy" id="2585820"/>
    <lineage>
        <taxon>Eukaryota</taxon>
        <taxon>Metazoa</taxon>
        <taxon>Chordata</taxon>
        <taxon>Craniata</taxon>
        <taxon>Vertebrata</taxon>
        <taxon>Euteleostomi</taxon>
        <taxon>Archelosauria</taxon>
        <taxon>Archosauria</taxon>
        <taxon>Dinosauria</taxon>
        <taxon>Saurischia</taxon>
        <taxon>Theropoda</taxon>
        <taxon>Coelurosauria</taxon>
        <taxon>Aves</taxon>
        <taxon>Neognathae</taxon>
        <taxon>Neoaves</taxon>
        <taxon>Telluraves</taxon>
        <taxon>Australaves</taxon>
        <taxon>Passeriformes</taxon>
        <taxon>Sylvioidea</taxon>
        <taxon>Zosteropidae</taxon>
        <taxon>Sterrhoptilus</taxon>
    </lineage>
</organism>
<evidence type="ECO:0000256" key="11">
    <source>
        <dbReference type="ARBA" id="ARBA00023242"/>
    </source>
</evidence>
<dbReference type="PROSITE" id="PS50157">
    <property type="entry name" value="ZINC_FINGER_C2H2_2"/>
    <property type="match status" value="1"/>
</dbReference>
<dbReference type="GO" id="GO:0003677">
    <property type="term" value="F:DNA binding"/>
    <property type="evidence" value="ECO:0007669"/>
    <property type="project" value="UniProtKB-KW"/>
</dbReference>
<sequence>ESFRWTFVRQIHPETAQKTPQNPKNNLKRIIVLQKTYECPECGKNFSCGSHFAKHRRIHTG</sequence>
<comment type="subcellular location">
    <subcellularLocation>
        <location evidence="2">Nucleus</location>
    </subcellularLocation>
</comment>
<name>A0A7K9RT53_9PASS</name>
<evidence type="ECO:0000256" key="6">
    <source>
        <dbReference type="ARBA" id="ARBA00022771"/>
    </source>
</evidence>
<evidence type="ECO:0000256" key="12">
    <source>
        <dbReference type="PROSITE-ProRule" id="PRU00042"/>
    </source>
</evidence>
<evidence type="ECO:0000256" key="2">
    <source>
        <dbReference type="ARBA" id="ARBA00004123"/>
    </source>
</evidence>
<dbReference type="GO" id="GO:0005634">
    <property type="term" value="C:nucleus"/>
    <property type="evidence" value="ECO:0007669"/>
    <property type="project" value="UniProtKB-SubCell"/>
</dbReference>
<evidence type="ECO:0000313" key="14">
    <source>
        <dbReference type="EMBL" id="NXI26970.1"/>
    </source>
</evidence>
<keyword evidence="6 12" id="KW-0863">Zinc-finger</keyword>
<evidence type="ECO:0000256" key="3">
    <source>
        <dbReference type="ARBA" id="ARBA00006991"/>
    </source>
</evidence>
<evidence type="ECO:0000259" key="13">
    <source>
        <dbReference type="PROSITE" id="PS50157"/>
    </source>
</evidence>
<gene>
    <name evidence="14" type="primary">Znf790</name>
    <name evidence="14" type="ORF">STEDEN_R14849</name>
</gene>
<dbReference type="EMBL" id="VWZU01009781">
    <property type="protein sequence ID" value="NXI26970.1"/>
    <property type="molecule type" value="Genomic_DNA"/>
</dbReference>
<comment type="similarity">
    <text evidence="3">Belongs to the krueppel C2H2-type zinc-finger protein family.</text>
</comment>
<keyword evidence="8" id="KW-0805">Transcription regulation</keyword>
<feature type="non-terminal residue" evidence="14">
    <location>
        <position position="61"/>
    </location>
</feature>
<keyword evidence="10" id="KW-0804">Transcription</keyword>
<dbReference type="InterPro" id="IPR013087">
    <property type="entry name" value="Znf_C2H2_type"/>
</dbReference>
<keyword evidence="7" id="KW-0862">Zinc</keyword>
<evidence type="ECO:0000313" key="15">
    <source>
        <dbReference type="Proteomes" id="UP000572325"/>
    </source>
</evidence>
<accession>A0A7K9RT53</accession>
<dbReference type="FunFam" id="3.30.160.60:FF:001239">
    <property type="entry name" value="Zinc finger protein 615"/>
    <property type="match status" value="1"/>
</dbReference>
<comment type="caution">
    <text evidence="14">The sequence shown here is derived from an EMBL/GenBank/DDBJ whole genome shotgun (WGS) entry which is preliminary data.</text>
</comment>
<comment type="function">
    <text evidence="1">May be involved in transcriptional regulation.</text>
</comment>
<keyword evidence="15" id="KW-1185">Reference proteome</keyword>